<dbReference type="GO" id="GO:0072546">
    <property type="term" value="C:EMC complex"/>
    <property type="evidence" value="ECO:0007669"/>
    <property type="project" value="InterPro"/>
</dbReference>
<feature type="signal peptide" evidence="1">
    <location>
        <begin position="1"/>
        <end position="21"/>
    </location>
</feature>
<gene>
    <name evidence="3" type="ORF">B296_00022879</name>
</gene>
<protein>
    <recommendedName>
        <fullName evidence="2">EMC1 first beta-propeller domain-containing protein</fullName>
    </recommendedName>
</protein>
<comment type="caution">
    <text evidence="3">The sequence shown here is derived from an EMBL/GenBank/DDBJ whole genome shotgun (WGS) entry which is preliminary data.</text>
</comment>
<evidence type="ECO:0000313" key="3">
    <source>
        <dbReference type="EMBL" id="RRT80991.1"/>
    </source>
</evidence>
<dbReference type="InterPro" id="IPR058545">
    <property type="entry name" value="Beta-prop_EMC1_1st"/>
</dbReference>
<feature type="domain" description="EMC1 first beta-propeller" evidence="2">
    <location>
        <begin position="61"/>
        <end position="129"/>
    </location>
</feature>
<proteinExistence type="predicted"/>
<dbReference type="PANTHER" id="PTHR21573">
    <property type="entry name" value="ER MEMBRANE PROTEIN COMPLEX SUBUNIT 1"/>
    <property type="match status" value="1"/>
</dbReference>
<organism evidence="3 4">
    <name type="scientific">Ensete ventricosum</name>
    <name type="common">Abyssinian banana</name>
    <name type="synonym">Musa ensete</name>
    <dbReference type="NCBI Taxonomy" id="4639"/>
    <lineage>
        <taxon>Eukaryota</taxon>
        <taxon>Viridiplantae</taxon>
        <taxon>Streptophyta</taxon>
        <taxon>Embryophyta</taxon>
        <taxon>Tracheophyta</taxon>
        <taxon>Spermatophyta</taxon>
        <taxon>Magnoliopsida</taxon>
        <taxon>Liliopsida</taxon>
        <taxon>Zingiberales</taxon>
        <taxon>Musaceae</taxon>
        <taxon>Ensete</taxon>
    </lineage>
</organism>
<dbReference type="Pfam" id="PF25293">
    <property type="entry name" value="Beta-prop_EMC1_N"/>
    <property type="match status" value="2"/>
</dbReference>
<dbReference type="InterPro" id="IPR026895">
    <property type="entry name" value="EMC1"/>
</dbReference>
<dbReference type="Gene3D" id="2.130.10.10">
    <property type="entry name" value="YVTN repeat-like/Quinoprotein amine dehydrogenase"/>
    <property type="match status" value="1"/>
</dbReference>
<dbReference type="EMBL" id="AMZH03001018">
    <property type="protein sequence ID" value="RRT80991.1"/>
    <property type="molecule type" value="Genomic_DNA"/>
</dbReference>
<accession>A0A427AXN2</accession>
<dbReference type="Proteomes" id="UP000287651">
    <property type="component" value="Unassembled WGS sequence"/>
</dbReference>
<feature type="domain" description="EMC1 first beta-propeller" evidence="2">
    <location>
        <begin position="139"/>
        <end position="374"/>
    </location>
</feature>
<reference evidence="3 4" key="1">
    <citation type="journal article" date="2014" name="Agronomy (Basel)">
        <title>A Draft Genome Sequence for Ensete ventricosum, the Drought-Tolerant Tree Against Hunger.</title>
        <authorList>
            <person name="Harrison J."/>
            <person name="Moore K.A."/>
            <person name="Paszkiewicz K."/>
            <person name="Jones T."/>
            <person name="Grant M."/>
            <person name="Ambacheew D."/>
            <person name="Muzemil S."/>
            <person name="Studholme D.J."/>
        </authorList>
    </citation>
    <scope>NUCLEOTIDE SEQUENCE [LARGE SCALE GENOMIC DNA]</scope>
</reference>
<name>A0A427AXN2_ENSVE</name>
<dbReference type="InterPro" id="IPR015943">
    <property type="entry name" value="WD40/YVTN_repeat-like_dom_sf"/>
</dbReference>
<feature type="chain" id="PRO_5019304218" description="EMC1 first beta-propeller domain-containing protein" evidence="1">
    <location>
        <begin position="22"/>
        <end position="414"/>
    </location>
</feature>
<dbReference type="AlphaFoldDB" id="A0A427AXN2"/>
<evidence type="ECO:0000256" key="1">
    <source>
        <dbReference type="SAM" id="SignalP"/>
    </source>
</evidence>
<keyword evidence="1" id="KW-0732">Signal</keyword>
<dbReference type="InterPro" id="IPR011047">
    <property type="entry name" value="Quinoprotein_ADH-like_sf"/>
</dbReference>
<dbReference type="PANTHER" id="PTHR21573:SF0">
    <property type="entry name" value="ER MEMBRANE PROTEIN COMPLEX SUBUNIT 1"/>
    <property type="match status" value="1"/>
</dbReference>
<dbReference type="GO" id="GO:0034975">
    <property type="term" value="P:protein folding in endoplasmic reticulum"/>
    <property type="evidence" value="ECO:0007669"/>
    <property type="project" value="TreeGrafter"/>
</dbReference>
<evidence type="ECO:0000259" key="2">
    <source>
        <dbReference type="Pfam" id="PF25293"/>
    </source>
</evidence>
<sequence>MAIRACLGLMILLLFSSTISTALFEDQVGLADWFVDPLFSLSLPVIVTCPSLSFAPLWNPGLHDVHQKYIGKVKHAVFHTQKTGRKRVVVSTEENVVASLDLRTGDIFWRHVLGKIDRIDQVEIVLGKFCFAILYCDCSLEIQQVFQPHDSDTIYALGFIGSSEFVAYYVNYKTGEVLEQSKASFESGFCGEASLVSDDVVVALDGSRTYLVSISFRNGVINFHQMYIPELVPEFSGKATLLPSMHNGILAVDIASTIVMLRVKGVNELKIIEKINHPSAISDGLPLSKEQQAFAILQHDESRIHYKVKFDTDLTSEVLKETIQMDGQRGNVDKVFINNYIRTDKTHGFRVLVVMEDHSLLLVQQGEIVWSREDGLASIVDSTTSELPVEKEGVSVAEVEHSLFEWLKVLFLSH</sequence>
<evidence type="ECO:0000313" key="4">
    <source>
        <dbReference type="Proteomes" id="UP000287651"/>
    </source>
</evidence>
<dbReference type="SUPFAM" id="SSF50998">
    <property type="entry name" value="Quinoprotein alcohol dehydrogenase-like"/>
    <property type="match status" value="1"/>
</dbReference>